<dbReference type="InterPro" id="IPR043519">
    <property type="entry name" value="NT_sf"/>
</dbReference>
<dbReference type="Proteomes" id="UP000325333">
    <property type="component" value="Unassembled WGS sequence"/>
</dbReference>
<dbReference type="EMBL" id="VEWN01000010">
    <property type="protein sequence ID" value="KAA1054348.1"/>
    <property type="molecule type" value="Genomic_DNA"/>
</dbReference>
<dbReference type="InterPro" id="IPR002934">
    <property type="entry name" value="Polymerase_NTP_transf_dom"/>
</dbReference>
<evidence type="ECO:0000259" key="1">
    <source>
        <dbReference type="Pfam" id="PF01909"/>
    </source>
</evidence>
<dbReference type="GO" id="GO:0016779">
    <property type="term" value="F:nucleotidyltransferase activity"/>
    <property type="evidence" value="ECO:0007669"/>
    <property type="project" value="InterPro"/>
</dbReference>
<reference evidence="2 3" key="1">
    <citation type="submission" date="2019-07" db="EMBL/GenBank/DDBJ databases">
        <title>Genome sequencing of the stress-tolerant strain Azospirillum brasilense Az19.</title>
        <authorList>
            <person name="Maroniche G.A."/>
            <person name="Garcia J.E."/>
            <person name="Pagnussat L."/>
            <person name="Amenta M."/>
            <person name="Creus C.M."/>
        </authorList>
    </citation>
    <scope>NUCLEOTIDE SEQUENCE [LARGE SCALE GENOMIC DNA]</scope>
    <source>
        <strain evidence="2 3">Az19</strain>
    </source>
</reference>
<gene>
    <name evidence="2" type="ORF">FH063_006604</name>
</gene>
<dbReference type="SUPFAM" id="SSF81301">
    <property type="entry name" value="Nucleotidyltransferase"/>
    <property type="match status" value="1"/>
</dbReference>
<dbReference type="AlphaFoldDB" id="A0A5B0KSA5"/>
<name>A0A5B0KSA5_9PROT</name>
<organism evidence="2 3">
    <name type="scientific">Azospirillum argentinense</name>
    <dbReference type="NCBI Taxonomy" id="2970906"/>
    <lineage>
        <taxon>Bacteria</taxon>
        <taxon>Pseudomonadati</taxon>
        <taxon>Pseudomonadota</taxon>
        <taxon>Alphaproteobacteria</taxon>
        <taxon>Rhodospirillales</taxon>
        <taxon>Azospirillaceae</taxon>
        <taxon>Azospirillum</taxon>
    </lineage>
</organism>
<protein>
    <recommendedName>
        <fullName evidence="1">Polymerase nucleotidyl transferase domain-containing protein</fullName>
    </recommendedName>
</protein>
<proteinExistence type="predicted"/>
<accession>A0A5B0KSA5</accession>
<dbReference type="CDD" id="cd05403">
    <property type="entry name" value="NT_KNTase_like"/>
    <property type="match status" value="1"/>
</dbReference>
<comment type="caution">
    <text evidence="2">The sequence shown here is derived from an EMBL/GenBank/DDBJ whole genome shotgun (WGS) entry which is preliminary data.</text>
</comment>
<dbReference type="Gene3D" id="3.30.460.10">
    <property type="entry name" value="Beta Polymerase, domain 2"/>
    <property type="match status" value="1"/>
</dbReference>
<dbReference type="Pfam" id="PF01909">
    <property type="entry name" value="NTP_transf_2"/>
    <property type="match status" value="1"/>
</dbReference>
<evidence type="ECO:0000313" key="3">
    <source>
        <dbReference type="Proteomes" id="UP000325333"/>
    </source>
</evidence>
<evidence type="ECO:0000313" key="2">
    <source>
        <dbReference type="EMBL" id="KAA1054348.1"/>
    </source>
</evidence>
<feature type="domain" description="Polymerase nucleotidyl transferase" evidence="1">
    <location>
        <begin position="47"/>
        <end position="84"/>
    </location>
</feature>
<sequence length="132" mass="14263">MGFWTSVDRIRTTAMGTTGSAHPRYDDIRRRRLEERRAAALRALKQADAVARRAGGRLVVFGSLAEGGFHERSDLDVALIGVPAGMDSDVAADVDTLLTVAGFEADVIPDRFLSPSLRDRVMRHGCEPGALG</sequence>